<organism evidence="13 15">
    <name type="scientific">Uruburuella suis</name>
    <dbReference type="NCBI Taxonomy" id="252130"/>
    <lineage>
        <taxon>Bacteria</taxon>
        <taxon>Pseudomonadati</taxon>
        <taxon>Pseudomonadota</taxon>
        <taxon>Betaproteobacteria</taxon>
        <taxon>Neisseriales</taxon>
        <taxon>Neisseriaceae</taxon>
        <taxon>Uruburuella</taxon>
    </lineage>
</organism>
<evidence type="ECO:0000256" key="11">
    <source>
        <dbReference type="ARBA" id="ARBA00067136"/>
    </source>
</evidence>
<dbReference type="CDD" id="cd04730">
    <property type="entry name" value="NPD_like"/>
    <property type="match status" value="1"/>
</dbReference>
<protein>
    <recommendedName>
        <fullName evidence="11">Nitronate monooxygenase</fullName>
    </recommendedName>
    <alternativeName>
        <fullName evidence="9">Propionate 3-nitronate monooxygenase</fullName>
    </alternativeName>
</protein>
<comment type="similarity">
    <text evidence="2">Belongs to the nitronate monooxygenase family. NMO class I subfamily.</text>
</comment>
<evidence type="ECO:0000256" key="3">
    <source>
        <dbReference type="ARBA" id="ARBA00022575"/>
    </source>
</evidence>
<dbReference type="RefSeq" id="WP_132953779.1">
    <property type="nucleotide sequence ID" value="NZ_CP091507.1"/>
</dbReference>
<comment type="catalytic activity">
    <reaction evidence="10">
        <text>3 propionate 3-nitronate + 3 O2 + H2O = 3 3-oxopropanoate + 2 nitrate + nitrite + H2O2 + 3 H(+)</text>
        <dbReference type="Rhea" id="RHEA:57332"/>
        <dbReference type="ChEBI" id="CHEBI:15377"/>
        <dbReference type="ChEBI" id="CHEBI:15378"/>
        <dbReference type="ChEBI" id="CHEBI:15379"/>
        <dbReference type="ChEBI" id="CHEBI:16240"/>
        <dbReference type="ChEBI" id="CHEBI:16301"/>
        <dbReference type="ChEBI" id="CHEBI:17632"/>
        <dbReference type="ChEBI" id="CHEBI:33190"/>
        <dbReference type="ChEBI" id="CHEBI:136067"/>
    </reaction>
</comment>
<dbReference type="PANTHER" id="PTHR42747">
    <property type="entry name" value="NITRONATE MONOOXYGENASE-RELATED"/>
    <property type="match status" value="1"/>
</dbReference>
<comment type="cofactor">
    <cofactor evidence="1">
        <name>FMN</name>
        <dbReference type="ChEBI" id="CHEBI:58210"/>
    </cofactor>
</comment>
<dbReference type="Pfam" id="PF03060">
    <property type="entry name" value="NMO"/>
    <property type="match status" value="1"/>
</dbReference>
<evidence type="ECO:0000256" key="1">
    <source>
        <dbReference type="ARBA" id="ARBA00001917"/>
    </source>
</evidence>
<evidence type="ECO:0000256" key="4">
    <source>
        <dbReference type="ARBA" id="ARBA00022630"/>
    </source>
</evidence>
<evidence type="ECO:0000256" key="7">
    <source>
        <dbReference type="ARBA" id="ARBA00023002"/>
    </source>
</evidence>
<dbReference type="EMBL" id="SLXE01000012">
    <property type="protein sequence ID" value="TCP06396.1"/>
    <property type="molecule type" value="Genomic_DNA"/>
</dbReference>
<dbReference type="Proteomes" id="UP000829756">
    <property type="component" value="Chromosome"/>
</dbReference>
<name>A0AAE9KIY9_9NEIS</name>
<dbReference type="GO" id="GO:0018580">
    <property type="term" value="F:nitronate monooxygenase activity"/>
    <property type="evidence" value="ECO:0007669"/>
    <property type="project" value="InterPro"/>
</dbReference>
<reference evidence="12 14" key="1">
    <citation type="submission" date="2019-03" db="EMBL/GenBank/DDBJ databases">
        <title>Genomic Encyclopedia of Type Strains, Phase IV (KMG-IV): sequencing the most valuable type-strain genomes for metagenomic binning, comparative biology and taxonomic classification.</title>
        <authorList>
            <person name="Goeker M."/>
        </authorList>
    </citation>
    <scope>NUCLEOTIDE SEQUENCE [LARGE SCALE GENOMIC DNA]</scope>
    <source>
        <strain evidence="12 14">DSM 17474</strain>
    </source>
</reference>
<evidence type="ECO:0000256" key="8">
    <source>
        <dbReference type="ARBA" id="ARBA00023033"/>
    </source>
</evidence>
<keyword evidence="5" id="KW-0288">FMN</keyword>
<dbReference type="SUPFAM" id="SSF51412">
    <property type="entry name" value="Inosine monophosphate dehydrogenase (IMPDH)"/>
    <property type="match status" value="1"/>
</dbReference>
<dbReference type="GO" id="GO:0000166">
    <property type="term" value="F:nucleotide binding"/>
    <property type="evidence" value="ECO:0007669"/>
    <property type="project" value="UniProtKB-KW"/>
</dbReference>
<dbReference type="FunFam" id="3.20.20.70:FF:000154">
    <property type="entry name" value="Probable nitronate monooxygenase"/>
    <property type="match status" value="1"/>
</dbReference>
<keyword evidence="14" id="KW-1185">Reference proteome</keyword>
<keyword evidence="6" id="KW-0547">Nucleotide-binding</keyword>
<evidence type="ECO:0000256" key="6">
    <source>
        <dbReference type="ARBA" id="ARBA00022741"/>
    </source>
</evidence>
<keyword evidence="3" id="KW-0216">Detoxification</keyword>
<evidence type="ECO:0000256" key="9">
    <source>
        <dbReference type="ARBA" id="ARBA00031155"/>
    </source>
</evidence>
<dbReference type="InterPro" id="IPR004136">
    <property type="entry name" value="NMO"/>
</dbReference>
<evidence type="ECO:0000256" key="5">
    <source>
        <dbReference type="ARBA" id="ARBA00022643"/>
    </source>
</evidence>
<keyword evidence="4" id="KW-0285">Flavoprotein</keyword>
<sequence>MNPTANLLQLLGCRLPVIQAPMAGVQGSRLALAACRAGALGSLPAAMLTPEKLCAELDALQAGTDQPYNVNFFAHRQPAPDAAQQARWLQALMPFYREFGLSEHDIATGGGRQPFSREQADIVAAYRIPVVSFHFGLPEPQLLEQVKAAGSVVMSSATTVAEARWLEEHGADIIIAQGLEAGGHRGMFLNRDLNTQAGTFSLLPQICAAVRVPVVATGGVSNAATAHAARQLGAAGIQIGTALMLADEADTSALHRAALQSPRAEHTALTNLFSGGYARGIVNRFMREAGPISAAAPPFPLAQAASAPLKAAAEAQGSDEFSSLWAGQNAPLAQSGSTANIIEQLAAGFAAP</sequence>
<keyword evidence="7" id="KW-0560">Oxidoreductase</keyword>
<reference evidence="13" key="3">
    <citation type="journal article" date="2022" name="Res Sq">
        <title>Evolution of multicellular longitudinally dividing oral cavity symbionts (Neisseriaceae).</title>
        <authorList>
            <person name="Nyongesa S."/>
            <person name="Weber P."/>
            <person name="Bernet E."/>
            <person name="Pullido F."/>
            <person name="Nieckarz M."/>
            <person name="Delaby M."/>
            <person name="Nieves C."/>
            <person name="Viehboeck T."/>
            <person name="Krause N."/>
            <person name="Rivera-Millot A."/>
            <person name="Nakamura A."/>
            <person name="Vischer N."/>
            <person name="VanNieuwenhze M."/>
            <person name="Brun Y."/>
            <person name="Cava F."/>
            <person name="Bulgheresi S."/>
            <person name="Veyrier F."/>
        </authorList>
    </citation>
    <scope>NUCLEOTIDE SEQUENCE</scope>
    <source>
        <strain evidence="13">1258/02</strain>
    </source>
</reference>
<reference evidence="13" key="2">
    <citation type="submission" date="2021-12" db="EMBL/GenBank/DDBJ databases">
        <authorList>
            <person name="Veyrier F.J."/>
        </authorList>
    </citation>
    <scope>NUCLEOTIDE SEQUENCE</scope>
    <source>
        <strain evidence="13">1258/02</strain>
    </source>
</reference>
<dbReference type="AlphaFoldDB" id="A0AAE9KIY9"/>
<gene>
    <name evidence="12" type="ORF">EV680_11222</name>
    <name evidence="13" type="ORF">LVJ78_04450</name>
</gene>
<evidence type="ECO:0000313" key="15">
    <source>
        <dbReference type="Proteomes" id="UP000829756"/>
    </source>
</evidence>
<proteinExistence type="inferred from homology"/>
<dbReference type="Gene3D" id="3.20.20.70">
    <property type="entry name" value="Aldolase class I"/>
    <property type="match status" value="1"/>
</dbReference>
<evidence type="ECO:0000313" key="12">
    <source>
        <dbReference type="EMBL" id="TCP06396.1"/>
    </source>
</evidence>
<accession>A0AAE9KIY9</accession>
<evidence type="ECO:0000313" key="13">
    <source>
        <dbReference type="EMBL" id="UOO80267.1"/>
    </source>
</evidence>
<dbReference type="Proteomes" id="UP000294721">
    <property type="component" value="Unassembled WGS sequence"/>
</dbReference>
<evidence type="ECO:0000256" key="2">
    <source>
        <dbReference type="ARBA" id="ARBA00009881"/>
    </source>
</evidence>
<dbReference type="PANTHER" id="PTHR42747:SF3">
    <property type="entry name" value="NITRONATE MONOOXYGENASE-RELATED"/>
    <property type="match status" value="1"/>
</dbReference>
<dbReference type="EMBL" id="CP091507">
    <property type="protein sequence ID" value="UOO80267.1"/>
    <property type="molecule type" value="Genomic_DNA"/>
</dbReference>
<dbReference type="InterPro" id="IPR013785">
    <property type="entry name" value="Aldolase_TIM"/>
</dbReference>
<evidence type="ECO:0000256" key="10">
    <source>
        <dbReference type="ARBA" id="ARBA00049401"/>
    </source>
</evidence>
<dbReference type="KEGG" id="usu:LVJ78_04450"/>
<evidence type="ECO:0000313" key="14">
    <source>
        <dbReference type="Proteomes" id="UP000294721"/>
    </source>
</evidence>
<dbReference type="GO" id="GO:0009636">
    <property type="term" value="P:response to toxic substance"/>
    <property type="evidence" value="ECO:0007669"/>
    <property type="project" value="UniProtKB-KW"/>
</dbReference>
<keyword evidence="8 13" id="KW-0503">Monooxygenase</keyword>